<feature type="domain" description="Subtilisin-like protease fibronectin type-III" evidence="1">
    <location>
        <begin position="26"/>
        <end position="107"/>
    </location>
</feature>
<dbReference type="Gene3D" id="2.60.40.2310">
    <property type="match status" value="1"/>
</dbReference>
<protein>
    <recommendedName>
        <fullName evidence="1">Subtilisin-like protease fibronectin type-III domain-containing protein</fullName>
    </recommendedName>
</protein>
<organism evidence="2 3">
    <name type="scientific">Eucalyptus globulus</name>
    <name type="common">Tasmanian blue gum</name>
    <dbReference type="NCBI Taxonomy" id="34317"/>
    <lineage>
        <taxon>Eukaryota</taxon>
        <taxon>Viridiplantae</taxon>
        <taxon>Streptophyta</taxon>
        <taxon>Embryophyta</taxon>
        <taxon>Tracheophyta</taxon>
        <taxon>Spermatophyta</taxon>
        <taxon>Magnoliopsida</taxon>
        <taxon>eudicotyledons</taxon>
        <taxon>Gunneridae</taxon>
        <taxon>Pentapetalae</taxon>
        <taxon>rosids</taxon>
        <taxon>malvids</taxon>
        <taxon>Myrtales</taxon>
        <taxon>Myrtaceae</taxon>
        <taxon>Myrtoideae</taxon>
        <taxon>Eucalypteae</taxon>
        <taxon>Eucalyptus</taxon>
    </lineage>
</organism>
<dbReference type="EMBL" id="JBJKBG010000010">
    <property type="protein sequence ID" value="KAL3719347.1"/>
    <property type="molecule type" value="Genomic_DNA"/>
</dbReference>
<comment type="caution">
    <text evidence="2">The sequence shown here is derived from an EMBL/GenBank/DDBJ whole genome shotgun (WGS) entry which is preliminary data.</text>
</comment>
<sequence>MGYTDKQVATIAHEPVKCSSSIPGGELNYPLFSVTLGPPQTFNRTVTNVGKGNLSYVVVIVPPQGMYISVMPSILSFSKSNEKVTYSVTFSRANSTGKTGSFSQGYLR</sequence>
<keyword evidence="3" id="KW-1185">Reference proteome</keyword>
<reference evidence="2 3" key="1">
    <citation type="submission" date="2024-11" db="EMBL/GenBank/DDBJ databases">
        <title>Chromosome-level genome assembly of Eucalyptus globulus Labill. provides insights into its genome evolution.</title>
        <authorList>
            <person name="Li X."/>
        </authorList>
    </citation>
    <scope>NUCLEOTIDE SEQUENCE [LARGE SCALE GENOMIC DNA]</scope>
    <source>
        <strain evidence="2">CL2024</strain>
        <tissue evidence="2">Fresh tender leaves</tissue>
    </source>
</reference>
<evidence type="ECO:0000259" key="1">
    <source>
        <dbReference type="Pfam" id="PF17766"/>
    </source>
</evidence>
<gene>
    <name evidence="2" type="ORF">ACJRO7_004321</name>
</gene>
<dbReference type="AlphaFoldDB" id="A0ABD3IZH9"/>
<name>A0ABD3IZH9_EUCGL</name>
<dbReference type="InterPro" id="IPR041469">
    <property type="entry name" value="Subtilisin-like_FN3"/>
</dbReference>
<evidence type="ECO:0000313" key="3">
    <source>
        <dbReference type="Proteomes" id="UP001634007"/>
    </source>
</evidence>
<proteinExistence type="predicted"/>
<dbReference type="Pfam" id="PF17766">
    <property type="entry name" value="fn3_6"/>
    <property type="match status" value="1"/>
</dbReference>
<dbReference type="Proteomes" id="UP001634007">
    <property type="component" value="Unassembled WGS sequence"/>
</dbReference>
<evidence type="ECO:0000313" key="2">
    <source>
        <dbReference type="EMBL" id="KAL3719347.1"/>
    </source>
</evidence>
<accession>A0ABD3IZH9</accession>